<evidence type="ECO:0000256" key="3">
    <source>
        <dbReference type="ARBA" id="ARBA00023125"/>
    </source>
</evidence>
<dbReference type="Pfam" id="PF14223">
    <property type="entry name" value="Retrotran_gag_2"/>
    <property type="match status" value="1"/>
</dbReference>
<dbReference type="OrthoDB" id="771648at2759"/>
<evidence type="ECO:0000256" key="7">
    <source>
        <dbReference type="ARBA" id="ARBA00024343"/>
    </source>
</evidence>
<dbReference type="Gene3D" id="3.30.730.10">
    <property type="entry name" value="AP2/ERF domain"/>
    <property type="match status" value="1"/>
</dbReference>
<keyword evidence="4" id="KW-0010">Activator</keyword>
<accession>A0A7J0G8A9</accession>
<gene>
    <name evidence="10" type="ORF">Acr_18g0012070</name>
</gene>
<evidence type="ECO:0000313" key="10">
    <source>
        <dbReference type="EMBL" id="GFZ07037.1"/>
    </source>
</evidence>
<keyword evidence="3" id="KW-0238">DNA-binding</keyword>
<dbReference type="SMART" id="SM00380">
    <property type="entry name" value="AP2"/>
    <property type="match status" value="1"/>
</dbReference>
<evidence type="ECO:0000256" key="5">
    <source>
        <dbReference type="ARBA" id="ARBA00023163"/>
    </source>
</evidence>
<sequence length="429" mass="48282">MDTSSSVYSTGSIAEAAGSPLSENFQLRVEASASLLSESDDTLSEESDIIMASSRLKKCTSQKKFKETRHSVYRGVRRRNTDKWVCEVREPHKKTRIWLGTYPTAEMAARVHDVVALAFKGRSVCLNFVDLVWRLPVRASTDANDIRRAEAAEAFCVECSSHRVETPAPNCIRNGVRTRPHAPLDHRPMRSVSATRPETTHALPCARRESHAPARAGEDILFCKYLHDLFENKGDKPVAMKDEEWKKMNRKTFGLIRQYIGHEAKTSENKALLMRRLVNLKLQRETTVAEHTSEFQNLVNQLTSVDLQFDNEMQALLLMSSLLKNAQRRENGYDRLKCVAQALVSEEVGKEIEVKEEVITGVLKKDGGGHKREVALLGAFYCDQVEHIKRDCPKYKAQDQSSDTTATIVMADEDENDVLLAASEDGKSD</sequence>
<dbReference type="GO" id="GO:0003700">
    <property type="term" value="F:DNA-binding transcription factor activity"/>
    <property type="evidence" value="ECO:0007669"/>
    <property type="project" value="InterPro"/>
</dbReference>
<dbReference type="InterPro" id="IPR045277">
    <property type="entry name" value="DRE1A-I"/>
</dbReference>
<evidence type="ECO:0000256" key="1">
    <source>
        <dbReference type="ARBA" id="ARBA00004123"/>
    </source>
</evidence>
<evidence type="ECO:0000256" key="2">
    <source>
        <dbReference type="ARBA" id="ARBA00023015"/>
    </source>
</evidence>
<dbReference type="InterPro" id="IPR036955">
    <property type="entry name" value="AP2/ERF_dom_sf"/>
</dbReference>
<feature type="domain" description="AP2/ERF" evidence="9">
    <location>
        <begin position="72"/>
        <end position="129"/>
    </location>
</feature>
<dbReference type="EMBL" id="BJWL01000018">
    <property type="protein sequence ID" value="GFZ07037.1"/>
    <property type="molecule type" value="Genomic_DNA"/>
</dbReference>
<dbReference type="SUPFAM" id="SSF54171">
    <property type="entry name" value="DNA-binding domain"/>
    <property type="match status" value="1"/>
</dbReference>
<dbReference type="Proteomes" id="UP000585474">
    <property type="component" value="Unassembled WGS sequence"/>
</dbReference>
<dbReference type="GO" id="GO:0003677">
    <property type="term" value="F:DNA binding"/>
    <property type="evidence" value="ECO:0007669"/>
    <property type="project" value="UniProtKB-KW"/>
</dbReference>
<keyword evidence="5" id="KW-0804">Transcription</keyword>
<evidence type="ECO:0000256" key="8">
    <source>
        <dbReference type="SAM" id="MobiDB-lite"/>
    </source>
</evidence>
<comment type="subcellular location">
    <subcellularLocation>
        <location evidence="1">Nucleus</location>
    </subcellularLocation>
</comment>
<evidence type="ECO:0000256" key="6">
    <source>
        <dbReference type="ARBA" id="ARBA00023242"/>
    </source>
</evidence>
<dbReference type="PANTHER" id="PTHR31839">
    <property type="entry name" value="DEHYDRATION-RESPONSIVE ELEMENT-BINDING PROTEIN 1D"/>
    <property type="match status" value="1"/>
</dbReference>
<keyword evidence="6" id="KW-0539">Nucleus</keyword>
<name>A0A7J0G8A9_9ERIC</name>
<reference evidence="10 11" key="1">
    <citation type="submission" date="2019-07" db="EMBL/GenBank/DDBJ databases">
        <title>De Novo Assembly of kiwifruit Actinidia rufa.</title>
        <authorList>
            <person name="Sugita-Konishi S."/>
            <person name="Sato K."/>
            <person name="Mori E."/>
            <person name="Abe Y."/>
            <person name="Kisaki G."/>
            <person name="Hamano K."/>
            <person name="Suezawa K."/>
            <person name="Otani M."/>
            <person name="Fukuda T."/>
            <person name="Manabe T."/>
            <person name="Gomi K."/>
            <person name="Tabuchi M."/>
            <person name="Akimitsu K."/>
            <person name="Kataoka I."/>
        </authorList>
    </citation>
    <scope>NUCLEOTIDE SEQUENCE [LARGE SCALE GENOMIC DNA]</scope>
    <source>
        <strain evidence="11">cv. Fuchu</strain>
    </source>
</reference>
<evidence type="ECO:0000259" key="9">
    <source>
        <dbReference type="PROSITE" id="PS51032"/>
    </source>
</evidence>
<evidence type="ECO:0000256" key="4">
    <source>
        <dbReference type="ARBA" id="ARBA00023159"/>
    </source>
</evidence>
<dbReference type="GO" id="GO:0005634">
    <property type="term" value="C:nucleus"/>
    <property type="evidence" value="ECO:0007669"/>
    <property type="project" value="UniProtKB-SubCell"/>
</dbReference>
<dbReference type="PROSITE" id="PS51032">
    <property type="entry name" value="AP2_ERF"/>
    <property type="match status" value="1"/>
</dbReference>
<protein>
    <submittedName>
        <fullName evidence="10">C-repeat/DRE binding factor 1</fullName>
    </submittedName>
</protein>
<feature type="region of interest" description="Disordered" evidence="8">
    <location>
        <begin position="174"/>
        <end position="209"/>
    </location>
</feature>
<comment type="similarity">
    <text evidence="7">Belongs to the AP2/ERF transcription factor family. ERF subfamily.</text>
</comment>
<organism evidence="10 11">
    <name type="scientific">Actinidia rufa</name>
    <dbReference type="NCBI Taxonomy" id="165716"/>
    <lineage>
        <taxon>Eukaryota</taxon>
        <taxon>Viridiplantae</taxon>
        <taxon>Streptophyta</taxon>
        <taxon>Embryophyta</taxon>
        <taxon>Tracheophyta</taxon>
        <taxon>Spermatophyta</taxon>
        <taxon>Magnoliopsida</taxon>
        <taxon>eudicotyledons</taxon>
        <taxon>Gunneridae</taxon>
        <taxon>Pentapetalae</taxon>
        <taxon>asterids</taxon>
        <taxon>Ericales</taxon>
        <taxon>Actinidiaceae</taxon>
        <taxon>Actinidia</taxon>
    </lineage>
</organism>
<proteinExistence type="inferred from homology"/>
<keyword evidence="11" id="KW-1185">Reference proteome</keyword>
<evidence type="ECO:0000313" key="11">
    <source>
        <dbReference type="Proteomes" id="UP000585474"/>
    </source>
</evidence>
<dbReference type="InterPro" id="IPR001471">
    <property type="entry name" value="AP2/ERF_dom"/>
</dbReference>
<comment type="caution">
    <text evidence="10">The sequence shown here is derived from an EMBL/GenBank/DDBJ whole genome shotgun (WGS) entry which is preliminary data.</text>
</comment>
<dbReference type="PRINTS" id="PR00367">
    <property type="entry name" value="ETHRSPELEMNT"/>
</dbReference>
<dbReference type="Pfam" id="PF00847">
    <property type="entry name" value="AP2"/>
    <property type="match status" value="1"/>
</dbReference>
<dbReference type="InterPro" id="IPR016177">
    <property type="entry name" value="DNA-bd_dom_sf"/>
</dbReference>
<dbReference type="PANTHER" id="PTHR31839:SF2">
    <property type="entry name" value="DEHYDRATION-RESPONSIVE ELEMENT-BINDING PROTEIN 1D"/>
    <property type="match status" value="1"/>
</dbReference>
<keyword evidence="2" id="KW-0805">Transcription regulation</keyword>
<dbReference type="CDD" id="cd00018">
    <property type="entry name" value="AP2"/>
    <property type="match status" value="1"/>
</dbReference>
<dbReference type="AlphaFoldDB" id="A0A7J0G8A9"/>